<evidence type="ECO:0000259" key="3">
    <source>
        <dbReference type="PROSITE" id="PS51782"/>
    </source>
</evidence>
<proteinExistence type="inferred from homology"/>
<evidence type="ECO:0000256" key="2">
    <source>
        <dbReference type="SAM" id="MobiDB-lite"/>
    </source>
</evidence>
<dbReference type="Proteomes" id="UP001595799">
    <property type="component" value="Unassembled WGS sequence"/>
</dbReference>
<keyword evidence="5" id="KW-1185">Reference proteome</keyword>
<dbReference type="PROSITE" id="PS51782">
    <property type="entry name" value="LYSM"/>
    <property type="match status" value="1"/>
</dbReference>
<dbReference type="SUPFAM" id="SSF54106">
    <property type="entry name" value="LysM domain"/>
    <property type="match status" value="1"/>
</dbReference>
<dbReference type="SMART" id="SM00257">
    <property type="entry name" value="LysM"/>
    <property type="match status" value="1"/>
</dbReference>
<feature type="compositionally biased region" description="Low complexity" evidence="2">
    <location>
        <begin position="60"/>
        <end position="71"/>
    </location>
</feature>
<gene>
    <name evidence="4" type="ORF">ACFOW6_07090</name>
</gene>
<feature type="region of interest" description="Disordered" evidence="2">
    <location>
        <begin position="42"/>
        <end position="147"/>
    </location>
</feature>
<dbReference type="SUPFAM" id="SSF51261">
    <property type="entry name" value="Duplicated hybrid motif"/>
    <property type="match status" value="1"/>
</dbReference>
<dbReference type="EMBL" id="JBHSCW010000003">
    <property type="protein sequence ID" value="MFC4351303.1"/>
    <property type="molecule type" value="Genomic_DNA"/>
</dbReference>
<dbReference type="PANTHER" id="PTHR21666">
    <property type="entry name" value="PEPTIDASE-RELATED"/>
    <property type="match status" value="1"/>
</dbReference>
<evidence type="ECO:0000313" key="4">
    <source>
        <dbReference type="EMBL" id="MFC4351303.1"/>
    </source>
</evidence>
<organism evidence="4 5">
    <name type="scientific">Fodinicurvata halophila</name>
    <dbReference type="NCBI Taxonomy" id="1419723"/>
    <lineage>
        <taxon>Bacteria</taxon>
        <taxon>Pseudomonadati</taxon>
        <taxon>Pseudomonadota</taxon>
        <taxon>Alphaproteobacteria</taxon>
        <taxon>Rhodospirillales</taxon>
        <taxon>Rhodovibrionaceae</taxon>
        <taxon>Fodinicurvata</taxon>
    </lineage>
</organism>
<dbReference type="InterPro" id="IPR018392">
    <property type="entry name" value="LysM"/>
</dbReference>
<dbReference type="InterPro" id="IPR036779">
    <property type="entry name" value="LysM_dom_sf"/>
</dbReference>
<dbReference type="InterPro" id="IPR011055">
    <property type="entry name" value="Dup_hybrid_motif"/>
</dbReference>
<feature type="domain" description="LysM" evidence="3">
    <location>
        <begin position="19"/>
        <end position="63"/>
    </location>
</feature>
<accession>A0ABV8UKG7</accession>
<dbReference type="CDD" id="cd12797">
    <property type="entry name" value="M23_peptidase"/>
    <property type="match status" value="1"/>
</dbReference>
<dbReference type="RefSeq" id="WP_382421638.1">
    <property type="nucleotide sequence ID" value="NZ_JBHSCW010000003.1"/>
</dbReference>
<comment type="caution">
    <text evidence="4">The sequence shown here is derived from an EMBL/GenBank/DDBJ whole genome shotgun (WGS) entry which is preliminary data.</text>
</comment>
<dbReference type="InterPro" id="IPR016047">
    <property type="entry name" value="M23ase_b-sheet_dom"/>
</dbReference>
<dbReference type="PANTHER" id="PTHR21666:SF263">
    <property type="entry name" value="MUREIN HYDROLASE ACTIVATOR NLPD"/>
    <property type="match status" value="1"/>
</dbReference>
<feature type="compositionally biased region" description="Basic and acidic residues" evidence="2">
    <location>
        <begin position="101"/>
        <end position="110"/>
    </location>
</feature>
<dbReference type="Gene3D" id="3.10.350.10">
    <property type="entry name" value="LysM domain"/>
    <property type="match status" value="1"/>
</dbReference>
<reference evidence="5" key="1">
    <citation type="journal article" date="2019" name="Int. J. Syst. Evol. Microbiol.">
        <title>The Global Catalogue of Microorganisms (GCM) 10K type strain sequencing project: providing services to taxonomists for standard genome sequencing and annotation.</title>
        <authorList>
            <consortium name="The Broad Institute Genomics Platform"/>
            <consortium name="The Broad Institute Genome Sequencing Center for Infectious Disease"/>
            <person name="Wu L."/>
            <person name="Ma J."/>
        </authorList>
    </citation>
    <scope>NUCLEOTIDE SEQUENCE [LARGE SCALE GENOMIC DNA]</scope>
    <source>
        <strain evidence="5">CECT 8472</strain>
    </source>
</reference>
<evidence type="ECO:0000313" key="5">
    <source>
        <dbReference type="Proteomes" id="UP001595799"/>
    </source>
</evidence>
<dbReference type="Pfam" id="PF01476">
    <property type="entry name" value="LysM"/>
    <property type="match status" value="1"/>
</dbReference>
<sequence length="266" mass="28587">MSELPRNTQEQKPAPSGQDYYEVQAGDTLFSISNDTQTRLTELVDMNDLEPPYRLEPGQRLRLPRRQQAAASEQESGGTPEAAEEDGATGMDEPGSASGRETSRENRAEQAEEAPDMSEPESEDIPVAANTGPIGDPPGLTGQGFGWPLEGEIISRYGAQSDGRHNDGINIAAPEGSVVRASENGVVAYAGNELRGFGNLLLIRHQDGWVSAYGHNSRLLVGRGVKVERGQPIAEVGASGSVSKPQLHFELRKGTRAMDPIELLED</sequence>
<dbReference type="CDD" id="cd00118">
    <property type="entry name" value="LysM"/>
    <property type="match status" value="1"/>
</dbReference>
<name>A0ABV8UKG7_9PROT</name>
<evidence type="ECO:0000256" key="1">
    <source>
        <dbReference type="ARBA" id="ARBA00038420"/>
    </source>
</evidence>
<dbReference type="InterPro" id="IPR050570">
    <property type="entry name" value="Cell_wall_metabolism_enzyme"/>
</dbReference>
<dbReference type="Gene3D" id="2.70.70.10">
    <property type="entry name" value="Glucose Permease (Domain IIA)"/>
    <property type="match status" value="1"/>
</dbReference>
<dbReference type="Pfam" id="PF01551">
    <property type="entry name" value="Peptidase_M23"/>
    <property type="match status" value="1"/>
</dbReference>
<comment type="similarity">
    <text evidence="1">Belongs to the E.coli NlpD/Haemophilus LppB family.</text>
</comment>
<protein>
    <submittedName>
        <fullName evidence="4">Peptidoglycan DD-metalloendopeptidase family protein</fullName>
    </submittedName>
</protein>
<feature type="compositionally biased region" description="Acidic residues" evidence="2">
    <location>
        <begin position="111"/>
        <end position="124"/>
    </location>
</feature>